<dbReference type="Pfam" id="PF00440">
    <property type="entry name" value="TetR_N"/>
    <property type="match status" value="1"/>
</dbReference>
<accession>M1PIY6</accession>
<sequence>MKAANKHSKIIHAATKVFAKKGFFNARISDIAKEAKVADGTIYLYFNNKFDILISVFEEEIGALIEQVKKLLAAEDDPRKMLEIFAQKHLTVMKKNKNLAEVIQIELRQSAKLIKDYRNNKFSEYVNIISSIIKLGQEQNIYRSSIRPGIAKRAFFGALDEISRIWTVGVTTEYTVEETTQQVLEIFLCGILEPEAALR</sequence>
<evidence type="ECO:0000256" key="1">
    <source>
        <dbReference type="ARBA" id="ARBA00023125"/>
    </source>
</evidence>
<evidence type="ECO:0000313" key="5">
    <source>
        <dbReference type="Proteomes" id="UP000011721"/>
    </source>
</evidence>
<dbReference type="PANTHER" id="PTHR43479:SF11">
    <property type="entry name" value="ACREF_ENVCD OPERON REPRESSOR-RELATED"/>
    <property type="match status" value="1"/>
</dbReference>
<dbReference type="SUPFAM" id="SSF48498">
    <property type="entry name" value="Tetracyclin repressor-like, C-terminal domain"/>
    <property type="match status" value="1"/>
</dbReference>
<dbReference type="InterPro" id="IPR013570">
    <property type="entry name" value="Tscrpt_reg_YsiA_C"/>
</dbReference>
<dbReference type="InterPro" id="IPR009057">
    <property type="entry name" value="Homeodomain-like_sf"/>
</dbReference>
<dbReference type="HOGENOM" id="CLU_069356_12_2_7"/>
<keyword evidence="1 2" id="KW-0238">DNA-binding</keyword>
<dbReference type="Gene3D" id="1.10.357.10">
    <property type="entry name" value="Tetracycline Repressor, domain 2"/>
    <property type="match status" value="1"/>
</dbReference>
<evidence type="ECO:0000256" key="2">
    <source>
        <dbReference type="PROSITE-ProRule" id="PRU00335"/>
    </source>
</evidence>
<evidence type="ECO:0000313" key="4">
    <source>
        <dbReference type="EMBL" id="AGF79530.1"/>
    </source>
</evidence>
<protein>
    <submittedName>
        <fullName evidence="4">Transcriptional regulator</fullName>
    </submittedName>
</protein>
<reference evidence="5" key="1">
    <citation type="journal article" date="2013" name="Stand. Genomic Sci.">
        <title>Complete genome sequence of Desulfocapsa sulfexigens, a marine deltaproteobacterium specialized in disproportionating inorganic sulfur compounds.</title>
        <authorList>
            <person name="Finster K.W."/>
            <person name="Kjeldsen K.U."/>
            <person name="Kube M."/>
            <person name="Reinhardt R."/>
            <person name="Mussmann M."/>
            <person name="Amann R."/>
            <person name="Schreiber L."/>
        </authorList>
    </citation>
    <scope>NUCLEOTIDE SEQUENCE [LARGE SCALE GENOMIC DNA]</scope>
    <source>
        <strain evidence="5">DSM 10523 / SB164P1</strain>
    </source>
</reference>
<dbReference type="EMBL" id="CP003985">
    <property type="protein sequence ID" value="AGF79530.1"/>
    <property type="molecule type" value="Genomic_DNA"/>
</dbReference>
<evidence type="ECO:0000259" key="3">
    <source>
        <dbReference type="PROSITE" id="PS50977"/>
    </source>
</evidence>
<dbReference type="GO" id="GO:0003677">
    <property type="term" value="F:DNA binding"/>
    <property type="evidence" value="ECO:0007669"/>
    <property type="project" value="UniProtKB-UniRule"/>
</dbReference>
<dbReference type="PANTHER" id="PTHR43479">
    <property type="entry name" value="ACREF/ENVCD OPERON REPRESSOR-RELATED"/>
    <property type="match status" value="1"/>
</dbReference>
<dbReference type="InterPro" id="IPR001647">
    <property type="entry name" value="HTH_TetR"/>
</dbReference>
<feature type="domain" description="HTH tetR-type" evidence="3">
    <location>
        <begin position="4"/>
        <end position="64"/>
    </location>
</feature>
<dbReference type="RefSeq" id="WP_015405214.1">
    <property type="nucleotide sequence ID" value="NC_020304.1"/>
</dbReference>
<name>M1PIY6_DESSD</name>
<organism evidence="4 5">
    <name type="scientific">Desulfocapsa sulfexigens (strain DSM 10523 / SB164P1)</name>
    <dbReference type="NCBI Taxonomy" id="1167006"/>
    <lineage>
        <taxon>Bacteria</taxon>
        <taxon>Pseudomonadati</taxon>
        <taxon>Thermodesulfobacteriota</taxon>
        <taxon>Desulfobulbia</taxon>
        <taxon>Desulfobulbales</taxon>
        <taxon>Desulfocapsaceae</taxon>
        <taxon>Desulfocapsa</taxon>
    </lineage>
</organism>
<dbReference type="InterPro" id="IPR050624">
    <property type="entry name" value="HTH-type_Tx_Regulator"/>
</dbReference>
<dbReference type="Proteomes" id="UP000011721">
    <property type="component" value="Chromosome"/>
</dbReference>
<dbReference type="SUPFAM" id="SSF46689">
    <property type="entry name" value="Homeodomain-like"/>
    <property type="match status" value="1"/>
</dbReference>
<keyword evidence="5" id="KW-1185">Reference proteome</keyword>
<gene>
    <name evidence="4" type="ordered locus">UWK_03001</name>
</gene>
<dbReference type="OrthoDB" id="9809994at2"/>
<dbReference type="PROSITE" id="PS50977">
    <property type="entry name" value="HTH_TETR_2"/>
    <property type="match status" value="1"/>
</dbReference>
<dbReference type="PRINTS" id="PR00455">
    <property type="entry name" value="HTHTETR"/>
</dbReference>
<dbReference type="Pfam" id="PF08359">
    <property type="entry name" value="TetR_C_4"/>
    <property type="match status" value="1"/>
</dbReference>
<dbReference type="AlphaFoldDB" id="M1PIY6"/>
<dbReference type="STRING" id="1167006.UWK_03001"/>
<dbReference type="KEGG" id="dsf:UWK_03001"/>
<dbReference type="eggNOG" id="COG1309">
    <property type="taxonomic scope" value="Bacteria"/>
</dbReference>
<proteinExistence type="predicted"/>
<dbReference type="Gene3D" id="1.10.10.60">
    <property type="entry name" value="Homeodomain-like"/>
    <property type="match status" value="1"/>
</dbReference>
<feature type="DNA-binding region" description="H-T-H motif" evidence="2">
    <location>
        <begin position="27"/>
        <end position="46"/>
    </location>
</feature>
<dbReference type="InterPro" id="IPR036271">
    <property type="entry name" value="Tet_transcr_reg_TetR-rel_C_sf"/>
</dbReference>
<dbReference type="PATRIC" id="fig|1167006.5.peg.3242"/>